<protein>
    <submittedName>
        <fullName evidence="1">Uncharacterized protein</fullName>
    </submittedName>
</protein>
<reference evidence="1 2" key="1">
    <citation type="submission" date="2020-08" db="EMBL/GenBank/DDBJ databases">
        <title>Sequencing the genomes of 1000 actinobacteria strains.</title>
        <authorList>
            <person name="Klenk H.-P."/>
        </authorList>
    </citation>
    <scope>NUCLEOTIDE SEQUENCE [LARGE SCALE GENOMIC DNA]</scope>
    <source>
        <strain evidence="1 2">DSM 102122</strain>
    </source>
</reference>
<comment type="caution">
    <text evidence="1">The sequence shown here is derived from an EMBL/GenBank/DDBJ whole genome shotgun (WGS) entry which is preliminary data.</text>
</comment>
<evidence type="ECO:0000313" key="1">
    <source>
        <dbReference type="EMBL" id="MBB5786043.1"/>
    </source>
</evidence>
<evidence type="ECO:0000313" key="2">
    <source>
        <dbReference type="Proteomes" id="UP000542813"/>
    </source>
</evidence>
<gene>
    <name evidence="1" type="ORF">HD601_000618</name>
</gene>
<name>A0A7W9LJH1_9ACTN</name>
<dbReference type="Proteomes" id="UP000542813">
    <property type="component" value="Unassembled WGS sequence"/>
</dbReference>
<keyword evidence="2" id="KW-1185">Reference proteome</keyword>
<dbReference type="EMBL" id="JACHMM010000001">
    <property type="protein sequence ID" value="MBB5786043.1"/>
    <property type="molecule type" value="Genomic_DNA"/>
</dbReference>
<accession>A0A7W9LJH1</accession>
<sequence length="38" mass="4285">MDDARHVLLGAHDVMARYGWGKAKGYQNLKTANCCHRP</sequence>
<proteinExistence type="predicted"/>
<organism evidence="1 2">
    <name type="scientific">Jiangella mangrovi</name>
    <dbReference type="NCBI Taxonomy" id="1524084"/>
    <lineage>
        <taxon>Bacteria</taxon>
        <taxon>Bacillati</taxon>
        <taxon>Actinomycetota</taxon>
        <taxon>Actinomycetes</taxon>
        <taxon>Jiangellales</taxon>
        <taxon>Jiangellaceae</taxon>
        <taxon>Jiangella</taxon>
    </lineage>
</organism>
<dbReference type="AlphaFoldDB" id="A0A7W9LJH1"/>